<proteinExistence type="predicted"/>
<sequence>MSYTFNYPSSLLEYLGPMNPFLYRATSGPYFFDHQALPINLTYTFCDFSPQPLNLQVLNLAFPVPAGFIPSPYHFWLLATGSDISEQCWASCHSLTFNTNSPSRVNCRIGNYNCLFLDTSSSQHLPKDGVACCFYGSYHGWALCRPDDRDRLVRPIKCFEVLHEEKQRGEKDA</sequence>
<name>A0A9P5NHL3_GYMJU</name>
<gene>
    <name evidence="1" type="ORF">CPB84DRAFT_1786049</name>
</gene>
<organism evidence="1 2">
    <name type="scientific">Gymnopilus junonius</name>
    <name type="common">Spectacular rustgill mushroom</name>
    <name type="synonym">Gymnopilus spectabilis subsp. junonius</name>
    <dbReference type="NCBI Taxonomy" id="109634"/>
    <lineage>
        <taxon>Eukaryota</taxon>
        <taxon>Fungi</taxon>
        <taxon>Dikarya</taxon>
        <taxon>Basidiomycota</taxon>
        <taxon>Agaricomycotina</taxon>
        <taxon>Agaricomycetes</taxon>
        <taxon>Agaricomycetidae</taxon>
        <taxon>Agaricales</taxon>
        <taxon>Agaricineae</taxon>
        <taxon>Hymenogastraceae</taxon>
        <taxon>Gymnopilus</taxon>
    </lineage>
</organism>
<comment type="caution">
    <text evidence="1">The sequence shown here is derived from an EMBL/GenBank/DDBJ whole genome shotgun (WGS) entry which is preliminary data.</text>
</comment>
<dbReference type="Proteomes" id="UP000724874">
    <property type="component" value="Unassembled WGS sequence"/>
</dbReference>
<dbReference type="AlphaFoldDB" id="A0A9P5NHL3"/>
<protein>
    <submittedName>
        <fullName evidence="1">Uncharacterized protein</fullName>
    </submittedName>
</protein>
<reference evidence="1" key="1">
    <citation type="submission" date="2020-11" db="EMBL/GenBank/DDBJ databases">
        <authorList>
            <consortium name="DOE Joint Genome Institute"/>
            <person name="Ahrendt S."/>
            <person name="Riley R."/>
            <person name="Andreopoulos W."/>
            <person name="LaButti K."/>
            <person name="Pangilinan J."/>
            <person name="Ruiz-duenas F.J."/>
            <person name="Barrasa J.M."/>
            <person name="Sanchez-Garcia M."/>
            <person name="Camarero S."/>
            <person name="Miyauchi S."/>
            <person name="Serrano A."/>
            <person name="Linde D."/>
            <person name="Babiker R."/>
            <person name="Drula E."/>
            <person name="Ayuso-Fernandez I."/>
            <person name="Pacheco R."/>
            <person name="Padilla G."/>
            <person name="Ferreira P."/>
            <person name="Barriuso J."/>
            <person name="Kellner H."/>
            <person name="Castanera R."/>
            <person name="Alfaro M."/>
            <person name="Ramirez L."/>
            <person name="Pisabarro A.G."/>
            <person name="Kuo A."/>
            <person name="Tritt A."/>
            <person name="Lipzen A."/>
            <person name="He G."/>
            <person name="Yan M."/>
            <person name="Ng V."/>
            <person name="Cullen D."/>
            <person name="Martin F."/>
            <person name="Rosso M.-N."/>
            <person name="Henrissat B."/>
            <person name="Hibbett D."/>
            <person name="Martinez A.T."/>
            <person name="Grigoriev I.V."/>
        </authorList>
    </citation>
    <scope>NUCLEOTIDE SEQUENCE</scope>
    <source>
        <strain evidence="1">AH 44721</strain>
    </source>
</reference>
<keyword evidence="2" id="KW-1185">Reference proteome</keyword>
<accession>A0A9P5NHL3</accession>
<evidence type="ECO:0000313" key="1">
    <source>
        <dbReference type="EMBL" id="KAF8888725.1"/>
    </source>
</evidence>
<evidence type="ECO:0000313" key="2">
    <source>
        <dbReference type="Proteomes" id="UP000724874"/>
    </source>
</evidence>
<dbReference type="EMBL" id="JADNYJ010000083">
    <property type="protein sequence ID" value="KAF8888725.1"/>
    <property type="molecule type" value="Genomic_DNA"/>
</dbReference>